<dbReference type="GO" id="GO:0003678">
    <property type="term" value="F:DNA helicase activity"/>
    <property type="evidence" value="ECO:0007669"/>
    <property type="project" value="UniProtKB-EC"/>
</dbReference>
<dbReference type="STRING" id="225164.V4ALG9"/>
<name>V4ALG9_LOTGI</name>
<dbReference type="PANTHER" id="PTHR45629">
    <property type="entry name" value="SNF2/RAD54 FAMILY MEMBER"/>
    <property type="match status" value="1"/>
</dbReference>
<comment type="similarity">
    <text evidence="2">Belongs to the SNF2/RAD54 helicase family.</text>
</comment>
<dbReference type="InterPro" id="IPR014001">
    <property type="entry name" value="Helicase_ATP-bd"/>
</dbReference>
<dbReference type="CDD" id="cd18793">
    <property type="entry name" value="SF2_C_SNF"/>
    <property type="match status" value="1"/>
</dbReference>
<dbReference type="GO" id="GO:0000776">
    <property type="term" value="C:kinetochore"/>
    <property type="evidence" value="ECO:0007669"/>
    <property type="project" value="UniProtKB-KW"/>
</dbReference>
<dbReference type="InterPro" id="IPR001650">
    <property type="entry name" value="Helicase_C-like"/>
</dbReference>
<protein>
    <recommendedName>
        <fullName evidence="20">DNA excision repair protein ERCC-6-like</fullName>
        <ecNumber evidence="3">3.6.4.12</ecNumber>
    </recommendedName>
    <alternativeName>
        <fullName evidence="21">ATP-dependent helicase ERCC6-like</fullName>
    </alternativeName>
</protein>
<dbReference type="GO" id="GO:0015616">
    <property type="term" value="F:DNA translocase activity"/>
    <property type="evidence" value="ECO:0007669"/>
    <property type="project" value="TreeGrafter"/>
</dbReference>
<keyword evidence="4" id="KW-0158">Chromosome</keyword>
<evidence type="ECO:0000256" key="14">
    <source>
        <dbReference type="ARBA" id="ARBA00022840"/>
    </source>
</evidence>
<comment type="function">
    <text evidence="19">DNA helicase that acts as a tension sensor that associates with catenated DNA which is stretched under tension until it is resolved during anaphase. Functions as ATP-dependent DNA translocase. Can promote Holliday junction branch migration (in vitro).</text>
</comment>
<accession>V4ALG9</accession>
<dbReference type="KEGG" id="lgi:LOTGIDRAFT_104127"/>
<comment type="subcellular location">
    <subcellularLocation>
        <location evidence="1">Chromosome</location>
        <location evidence="1">Centromere</location>
        <location evidence="1">Kinetochore</location>
    </subcellularLocation>
</comment>
<dbReference type="InterPro" id="IPR050496">
    <property type="entry name" value="SNF2_RAD54_helicase_repair"/>
</dbReference>
<keyword evidence="7" id="KW-0677">Repeat</keyword>
<keyword evidence="9" id="KW-0498">Mitosis</keyword>
<comment type="catalytic activity">
    <reaction evidence="18">
        <text>ATP + H2O = ADP + phosphate + H(+)</text>
        <dbReference type="Rhea" id="RHEA:13065"/>
        <dbReference type="ChEBI" id="CHEBI:15377"/>
        <dbReference type="ChEBI" id="CHEBI:15378"/>
        <dbReference type="ChEBI" id="CHEBI:30616"/>
        <dbReference type="ChEBI" id="CHEBI:43474"/>
        <dbReference type="ChEBI" id="CHEBI:456216"/>
        <dbReference type="EC" id="3.6.4.12"/>
    </reaction>
</comment>
<evidence type="ECO:0000256" key="21">
    <source>
        <dbReference type="ARBA" id="ARBA00081913"/>
    </source>
</evidence>
<evidence type="ECO:0000256" key="7">
    <source>
        <dbReference type="ARBA" id="ARBA00022737"/>
    </source>
</evidence>
<dbReference type="FunFam" id="3.40.50.10810:FF:000029">
    <property type="entry name" value="ERCC excision repair 6-like, spindle assembly checkpoint helicase"/>
    <property type="match status" value="1"/>
</dbReference>
<dbReference type="InterPro" id="IPR000330">
    <property type="entry name" value="SNF2_N"/>
</dbReference>
<evidence type="ECO:0000256" key="17">
    <source>
        <dbReference type="ARBA" id="ARBA00023328"/>
    </source>
</evidence>
<dbReference type="GeneID" id="20229823"/>
<evidence type="ECO:0000256" key="16">
    <source>
        <dbReference type="ARBA" id="ARBA00023306"/>
    </source>
</evidence>
<dbReference type="GO" id="GO:0016787">
    <property type="term" value="F:hydrolase activity"/>
    <property type="evidence" value="ECO:0007669"/>
    <property type="project" value="UniProtKB-KW"/>
</dbReference>
<keyword evidence="15" id="KW-0238">DNA-binding</keyword>
<dbReference type="OrthoDB" id="413460at2759"/>
<evidence type="ECO:0000313" key="24">
    <source>
        <dbReference type="Proteomes" id="UP000030746"/>
    </source>
</evidence>
<evidence type="ECO:0000256" key="12">
    <source>
        <dbReference type="ARBA" id="ARBA00022806"/>
    </source>
</evidence>
<evidence type="ECO:0000259" key="22">
    <source>
        <dbReference type="PROSITE" id="PS51192"/>
    </source>
</evidence>
<keyword evidence="12" id="KW-0347">Helicase</keyword>
<evidence type="ECO:0000256" key="19">
    <source>
        <dbReference type="ARBA" id="ARBA00058190"/>
    </source>
</evidence>
<dbReference type="GO" id="GO:0003677">
    <property type="term" value="F:DNA binding"/>
    <property type="evidence" value="ECO:0007669"/>
    <property type="project" value="UniProtKB-KW"/>
</dbReference>
<evidence type="ECO:0000256" key="20">
    <source>
        <dbReference type="ARBA" id="ARBA00068237"/>
    </source>
</evidence>
<dbReference type="GO" id="GO:0005524">
    <property type="term" value="F:ATP binding"/>
    <property type="evidence" value="ECO:0007669"/>
    <property type="project" value="UniProtKB-KW"/>
</dbReference>
<proteinExistence type="inferred from homology"/>
<keyword evidence="13" id="KW-0995">Kinetochore</keyword>
<dbReference type="OMA" id="HWIRELT"/>
<dbReference type="Pfam" id="PF00176">
    <property type="entry name" value="SNF2-rel_dom"/>
    <property type="match status" value="1"/>
</dbReference>
<dbReference type="Gene3D" id="3.40.50.300">
    <property type="entry name" value="P-loop containing nucleotide triphosphate hydrolases"/>
    <property type="match status" value="1"/>
</dbReference>
<evidence type="ECO:0000256" key="10">
    <source>
        <dbReference type="ARBA" id="ARBA00022801"/>
    </source>
</evidence>
<dbReference type="RefSeq" id="XP_009051796.1">
    <property type="nucleotide sequence ID" value="XM_009053548.1"/>
</dbReference>
<gene>
    <name evidence="23" type="ORF">LOTGIDRAFT_104127</name>
</gene>
<evidence type="ECO:0000256" key="3">
    <source>
        <dbReference type="ARBA" id="ARBA00012551"/>
    </source>
</evidence>
<keyword evidence="8" id="KW-0547">Nucleotide-binding</keyword>
<feature type="domain" description="Helicase ATP-binding" evidence="22">
    <location>
        <begin position="46"/>
        <end position="213"/>
    </location>
</feature>
<dbReference type="InterPro" id="IPR038718">
    <property type="entry name" value="SNF2-like_sf"/>
</dbReference>
<dbReference type="PROSITE" id="PS51192">
    <property type="entry name" value="HELICASE_ATP_BIND_1"/>
    <property type="match status" value="1"/>
</dbReference>
<sequence length="476" mass="54705">LKEYGEGGSDSEDDNGIINVGNGFHLYKELYDKLYRHQKEGVLWMWSLFKKKKGGILGDDMGLGKTIQVISFLSGMFDMEKIHYVLIVMPVALVVNWENEFNKWAPGINVTAYHGTSKRERERSLTKVQRRGGVLITTYGMVVTSWEQLGDKDGRKFSWDYMILDEGHKIKNPTKTTKGVYNIPARNRLILTGTPVQNNLRELWALFDFAHHGTLLGTARTFKMEFENPITRSREKDATVNEKKLGQEISEALKKIIAPFFLRRTKAEVQAKKNERLEGNEKEQRKSAQMPNLTRKNELVIWLYLTQTQQKIYEDFLELDDIKELLMTTKSPLVALTVLKKICDHPRLLTTRACAQLGLHGHDELDEDMLEAPEALESAATKIQHVQDHILIQESGKLIVLVELLDNLKSEGHRCLVFSQSRKMLDIIQKLVTNRGHKIMRLDGTVSKVADREERIQKFQTDDQYSIFLLTTQVCC</sequence>
<dbReference type="Pfam" id="PF00271">
    <property type="entry name" value="Helicase_C"/>
    <property type="match status" value="1"/>
</dbReference>
<evidence type="ECO:0000256" key="13">
    <source>
        <dbReference type="ARBA" id="ARBA00022838"/>
    </source>
</evidence>
<dbReference type="CTD" id="20229823"/>
<dbReference type="AlphaFoldDB" id="V4ALG9"/>
<reference evidence="23 24" key="1">
    <citation type="journal article" date="2013" name="Nature">
        <title>Insights into bilaterian evolution from three spiralian genomes.</title>
        <authorList>
            <person name="Simakov O."/>
            <person name="Marletaz F."/>
            <person name="Cho S.J."/>
            <person name="Edsinger-Gonzales E."/>
            <person name="Havlak P."/>
            <person name="Hellsten U."/>
            <person name="Kuo D.H."/>
            <person name="Larsson T."/>
            <person name="Lv J."/>
            <person name="Arendt D."/>
            <person name="Savage R."/>
            <person name="Osoegawa K."/>
            <person name="de Jong P."/>
            <person name="Grimwood J."/>
            <person name="Chapman J.A."/>
            <person name="Shapiro H."/>
            <person name="Aerts A."/>
            <person name="Otillar R.P."/>
            <person name="Terry A.Y."/>
            <person name="Boore J.L."/>
            <person name="Grigoriev I.V."/>
            <person name="Lindberg D.R."/>
            <person name="Seaver E.C."/>
            <person name="Weisblat D.A."/>
            <person name="Putnam N.H."/>
            <person name="Rokhsar D.S."/>
        </authorList>
    </citation>
    <scope>NUCLEOTIDE SEQUENCE [LARGE SCALE GENOMIC DNA]</scope>
</reference>
<dbReference type="EMBL" id="KB201304">
    <property type="protein sequence ID" value="ESO97957.1"/>
    <property type="molecule type" value="Genomic_DNA"/>
</dbReference>
<organism evidence="23 24">
    <name type="scientific">Lottia gigantea</name>
    <name type="common">Giant owl limpet</name>
    <dbReference type="NCBI Taxonomy" id="225164"/>
    <lineage>
        <taxon>Eukaryota</taxon>
        <taxon>Metazoa</taxon>
        <taxon>Spiralia</taxon>
        <taxon>Lophotrochozoa</taxon>
        <taxon>Mollusca</taxon>
        <taxon>Gastropoda</taxon>
        <taxon>Patellogastropoda</taxon>
        <taxon>Lottioidea</taxon>
        <taxon>Lottiidae</taxon>
        <taxon>Lottia</taxon>
    </lineage>
</organism>
<keyword evidence="11" id="KW-0802">TPR repeat</keyword>
<evidence type="ECO:0000256" key="1">
    <source>
        <dbReference type="ARBA" id="ARBA00004629"/>
    </source>
</evidence>
<evidence type="ECO:0000256" key="5">
    <source>
        <dbReference type="ARBA" id="ARBA00022553"/>
    </source>
</evidence>
<keyword evidence="14" id="KW-0067">ATP-binding</keyword>
<evidence type="ECO:0000256" key="9">
    <source>
        <dbReference type="ARBA" id="ARBA00022776"/>
    </source>
</evidence>
<feature type="non-terminal residue" evidence="23">
    <location>
        <position position="1"/>
    </location>
</feature>
<evidence type="ECO:0000256" key="4">
    <source>
        <dbReference type="ARBA" id="ARBA00022454"/>
    </source>
</evidence>
<dbReference type="InterPro" id="IPR027417">
    <property type="entry name" value="P-loop_NTPase"/>
</dbReference>
<evidence type="ECO:0000313" key="23">
    <source>
        <dbReference type="EMBL" id="ESO97957.1"/>
    </source>
</evidence>
<evidence type="ECO:0000256" key="2">
    <source>
        <dbReference type="ARBA" id="ARBA00007025"/>
    </source>
</evidence>
<evidence type="ECO:0000256" key="8">
    <source>
        <dbReference type="ARBA" id="ARBA00022741"/>
    </source>
</evidence>
<dbReference type="CDD" id="cd18001">
    <property type="entry name" value="DEXHc_ERCC6L"/>
    <property type="match status" value="1"/>
</dbReference>
<dbReference type="SUPFAM" id="SSF52540">
    <property type="entry name" value="P-loop containing nucleoside triphosphate hydrolases"/>
    <property type="match status" value="2"/>
</dbReference>
<dbReference type="InterPro" id="IPR049730">
    <property type="entry name" value="SNF2/RAD54-like_C"/>
</dbReference>
<dbReference type="PANTHER" id="PTHR45629:SF7">
    <property type="entry name" value="DNA EXCISION REPAIR PROTEIN ERCC-6-RELATED"/>
    <property type="match status" value="1"/>
</dbReference>
<keyword evidence="24" id="KW-1185">Reference proteome</keyword>
<keyword evidence="17" id="KW-0137">Centromere</keyword>
<dbReference type="SMART" id="SM00487">
    <property type="entry name" value="DEXDc"/>
    <property type="match status" value="1"/>
</dbReference>
<dbReference type="Proteomes" id="UP000030746">
    <property type="component" value="Unassembled WGS sequence"/>
</dbReference>
<dbReference type="GO" id="GO:0051301">
    <property type="term" value="P:cell division"/>
    <property type="evidence" value="ECO:0007669"/>
    <property type="project" value="UniProtKB-KW"/>
</dbReference>
<keyword evidence="16" id="KW-0131">Cell cycle</keyword>
<dbReference type="EC" id="3.6.4.12" evidence="3"/>
<evidence type="ECO:0000256" key="18">
    <source>
        <dbReference type="ARBA" id="ARBA00047995"/>
    </source>
</evidence>
<evidence type="ECO:0000256" key="15">
    <source>
        <dbReference type="ARBA" id="ARBA00023125"/>
    </source>
</evidence>
<keyword evidence="10" id="KW-0378">Hydrolase</keyword>
<evidence type="ECO:0000256" key="11">
    <source>
        <dbReference type="ARBA" id="ARBA00022803"/>
    </source>
</evidence>
<keyword evidence="6" id="KW-0132">Cell division</keyword>
<keyword evidence="5" id="KW-0597">Phosphoprotein</keyword>
<evidence type="ECO:0000256" key="6">
    <source>
        <dbReference type="ARBA" id="ARBA00022618"/>
    </source>
</evidence>
<dbReference type="Gene3D" id="3.40.50.10810">
    <property type="entry name" value="Tandem AAA-ATPase domain"/>
    <property type="match status" value="1"/>
</dbReference>
<dbReference type="HOGENOM" id="CLU_000315_17_8_1"/>